<dbReference type="EMBL" id="JASPKY010000089">
    <property type="protein sequence ID" value="KAK9738235.1"/>
    <property type="molecule type" value="Genomic_DNA"/>
</dbReference>
<dbReference type="Gene3D" id="3.60.10.10">
    <property type="entry name" value="Endonuclease/exonuclease/phosphatase"/>
    <property type="match status" value="2"/>
</dbReference>
<evidence type="ECO:0000259" key="2">
    <source>
        <dbReference type="Pfam" id="PF03372"/>
    </source>
</evidence>
<proteinExistence type="predicted"/>
<accession>A0AAW1LSX2</accession>
<comment type="caution">
    <text evidence="3">The sequence shown here is derived from an EMBL/GenBank/DDBJ whole genome shotgun (WGS) entry which is preliminary data.</text>
</comment>
<feature type="compositionally biased region" description="Polar residues" evidence="1">
    <location>
        <begin position="489"/>
        <end position="503"/>
    </location>
</feature>
<keyword evidence="4" id="KW-1185">Reference proteome</keyword>
<feature type="domain" description="Endonuclease/exonuclease/phosphatase" evidence="2">
    <location>
        <begin position="49"/>
        <end position="181"/>
    </location>
</feature>
<dbReference type="PANTHER" id="PTHR33776">
    <property type="entry name" value="ENDO/EXONUCLEASE/PHOSPHATASE DOMAIN-CONTAINING PROTEIN"/>
    <property type="match status" value="1"/>
</dbReference>
<reference evidence="3 4" key="1">
    <citation type="journal article" date="2024" name="BMC Genomics">
        <title>De novo assembly and annotation of Popillia japonica's genome with initial clues to its potential as an invasive pest.</title>
        <authorList>
            <person name="Cucini C."/>
            <person name="Boschi S."/>
            <person name="Funari R."/>
            <person name="Cardaioli E."/>
            <person name="Iannotti N."/>
            <person name="Marturano G."/>
            <person name="Paoli F."/>
            <person name="Bruttini M."/>
            <person name="Carapelli A."/>
            <person name="Frati F."/>
            <person name="Nardi F."/>
        </authorList>
    </citation>
    <scope>NUCLEOTIDE SEQUENCE [LARGE SCALE GENOMIC DNA]</scope>
    <source>
        <strain evidence="3">DMR45628</strain>
    </source>
</reference>
<evidence type="ECO:0000313" key="4">
    <source>
        <dbReference type="Proteomes" id="UP001458880"/>
    </source>
</evidence>
<organism evidence="3 4">
    <name type="scientific">Popillia japonica</name>
    <name type="common">Japanese beetle</name>
    <dbReference type="NCBI Taxonomy" id="7064"/>
    <lineage>
        <taxon>Eukaryota</taxon>
        <taxon>Metazoa</taxon>
        <taxon>Ecdysozoa</taxon>
        <taxon>Arthropoda</taxon>
        <taxon>Hexapoda</taxon>
        <taxon>Insecta</taxon>
        <taxon>Pterygota</taxon>
        <taxon>Neoptera</taxon>
        <taxon>Endopterygota</taxon>
        <taxon>Coleoptera</taxon>
        <taxon>Polyphaga</taxon>
        <taxon>Scarabaeiformia</taxon>
        <taxon>Scarabaeidae</taxon>
        <taxon>Rutelinae</taxon>
        <taxon>Popillia</taxon>
    </lineage>
</organism>
<dbReference type="GO" id="GO:0003824">
    <property type="term" value="F:catalytic activity"/>
    <property type="evidence" value="ECO:0007669"/>
    <property type="project" value="InterPro"/>
</dbReference>
<dbReference type="SUPFAM" id="SSF56219">
    <property type="entry name" value="DNase I-like"/>
    <property type="match status" value="2"/>
</dbReference>
<feature type="region of interest" description="Disordered" evidence="1">
    <location>
        <begin position="489"/>
        <end position="513"/>
    </location>
</feature>
<dbReference type="Pfam" id="PF03372">
    <property type="entry name" value="Exo_endo_phos"/>
    <property type="match status" value="1"/>
</dbReference>
<dbReference type="AlphaFoldDB" id="A0AAW1LSX2"/>
<dbReference type="InterPro" id="IPR036691">
    <property type="entry name" value="Endo/exonu/phosph_ase_sf"/>
</dbReference>
<dbReference type="Proteomes" id="UP001458880">
    <property type="component" value="Unassembled WGS sequence"/>
</dbReference>
<name>A0AAW1LSX2_POPJA</name>
<sequence>MNILDAELNVTNHTNVYTSMDCWKSDNNNNLSVLHLNIGSIAAHFDEFYSFVQDYINLLDIIILSEVHLREEQYINIQGVFQLQSFNSIHKLRVSRSGGGLLVYVRDAYRYEIFNADLNFCESLNLKLQVGCKQFYVLALYRPPDFSVRNYLEELESLLSIERGKPFVVVGDVNINLLDDGLPIQKYNYSVRNYLEELESLLSIERGKPFVVVGDVNINLLDDGLPIQKYKDILMGESFDSLVKVNTREAFREGNIMSSIIDHVFYKGMEPLFVIQTKISDHYIVGCTIQINKQSNEPNWQIKASEKIYFMGLFEKSKNDMKNTWKNINSAMGRVSSLSVDKNFKSPVDTVCIGFQQEFALASFRKIDVLELLSQFKASKAPGHDGMHMRHVQQYRDIFGVPLQILFNMCIENAVVPEDFKVAIDLAPSKCSTYMSVTGHEQLTTSAAAQEINQTGSKVISTFSESLSGVLNLVHETSTSALERHTHEVLNQNKGSTSTNQPVLSPETVRPHF</sequence>
<evidence type="ECO:0000313" key="3">
    <source>
        <dbReference type="EMBL" id="KAK9738235.1"/>
    </source>
</evidence>
<gene>
    <name evidence="3" type="ORF">QE152_g10054</name>
</gene>
<dbReference type="PANTHER" id="PTHR33776:SF4">
    <property type="entry name" value="ENDONUCLEASE_EXONUCLEASE_PHOSPHATASE DOMAIN-CONTAINING PROTEIN"/>
    <property type="match status" value="1"/>
</dbReference>
<protein>
    <recommendedName>
        <fullName evidence="2">Endonuclease/exonuclease/phosphatase domain-containing protein</fullName>
    </recommendedName>
</protein>
<dbReference type="InterPro" id="IPR005135">
    <property type="entry name" value="Endo/exonuclease/phosphatase"/>
</dbReference>
<evidence type="ECO:0000256" key="1">
    <source>
        <dbReference type="SAM" id="MobiDB-lite"/>
    </source>
</evidence>